<name>W6UUA4_ECHGR</name>
<sequence>MRLHRYTHLPRTTPCLSPPSRPLNGLSTQRTTPSWAFSNQSHASCAQHKRHFVAPSPYPTTLQRVMETVNYSDETAGASLRQKFCLFRELSKLVDLRTTAVKSHSNGGNFLKSNCALFSIVEAAISYAYTGSIAISAANVTRIYLLAHSLGSTTIVEWCVDFLRTRTCLDNVAEVWSVANATVNRELVELHFEISCLRGETLMQTTARHFEVLLEKICQGGVSEETKFQAISKWLDGGRKGCDAAERADLSKLSPVSQTEFWKFVRKYSEWIASTPHSASNRPPRCKEVLMITGRDTTSESWILKSVPQLQPDKAFNVEVPGHKASTVLNGNCYAFNHSNPAGPLWSVNYRNGCITEFPFKGQQRSWYSVAARNESIFIFGGHTRSLLEHNCVPTCERVDTATGEFTLLPDMPSARRSTSALNIPDIGILVVGGQKREERLKSAEMLVEDPSGESGWRWIELNPMLEARNEPGIAYFNGCVVVAGGQEGQPKITVECLRLTFVEHPTAPQWTRLHESFRCSTLEEQNTQWTLTSIFSFSLATSGWLRGDAHELLPTGGDTSLANSTWKRLFRVDNLRRARIVVTSERLDGS</sequence>
<dbReference type="EMBL" id="APAU02000098">
    <property type="protein sequence ID" value="EUB56949.1"/>
    <property type="molecule type" value="Genomic_DNA"/>
</dbReference>
<organism evidence="4 5">
    <name type="scientific">Echinococcus granulosus</name>
    <name type="common">Hydatid tapeworm</name>
    <dbReference type="NCBI Taxonomy" id="6210"/>
    <lineage>
        <taxon>Eukaryota</taxon>
        <taxon>Metazoa</taxon>
        <taxon>Spiralia</taxon>
        <taxon>Lophotrochozoa</taxon>
        <taxon>Platyhelminthes</taxon>
        <taxon>Cestoda</taxon>
        <taxon>Eucestoda</taxon>
        <taxon>Cyclophyllidea</taxon>
        <taxon>Taeniidae</taxon>
        <taxon>Echinococcus</taxon>
        <taxon>Echinococcus granulosus group</taxon>
    </lineage>
</organism>
<dbReference type="InterPro" id="IPR011333">
    <property type="entry name" value="SKP1/BTB/POZ_sf"/>
</dbReference>
<dbReference type="RefSeq" id="XP_024348145.1">
    <property type="nucleotide sequence ID" value="XM_024497435.1"/>
</dbReference>
<dbReference type="PANTHER" id="PTHR24412:SF489">
    <property type="entry name" value="RING FINGER DOMAIN AND KELCH REPEAT-CONTAINING PROTEIN DDB_G0271372"/>
    <property type="match status" value="1"/>
</dbReference>
<dbReference type="AlphaFoldDB" id="W6UUA4"/>
<keyword evidence="5" id="KW-1185">Reference proteome</keyword>
<dbReference type="GeneID" id="36343901"/>
<evidence type="ECO:0000256" key="3">
    <source>
        <dbReference type="SAM" id="MobiDB-lite"/>
    </source>
</evidence>
<evidence type="ECO:0000313" key="4">
    <source>
        <dbReference type="EMBL" id="EUB56949.1"/>
    </source>
</evidence>
<accession>W6UUA4</accession>
<dbReference type="Proteomes" id="UP000019149">
    <property type="component" value="Unassembled WGS sequence"/>
</dbReference>
<proteinExistence type="predicted"/>
<dbReference type="Pfam" id="PF01344">
    <property type="entry name" value="Kelch_1"/>
    <property type="match status" value="1"/>
</dbReference>
<dbReference type="SUPFAM" id="SSF117281">
    <property type="entry name" value="Kelch motif"/>
    <property type="match status" value="1"/>
</dbReference>
<dbReference type="CTD" id="36343901"/>
<gene>
    <name evidence="4" type="ORF">EGR_08186</name>
</gene>
<evidence type="ECO:0000256" key="1">
    <source>
        <dbReference type="ARBA" id="ARBA00022441"/>
    </source>
</evidence>
<keyword evidence="1" id="KW-0880">Kelch repeat</keyword>
<dbReference type="InterPro" id="IPR015915">
    <property type="entry name" value="Kelch-typ_b-propeller"/>
</dbReference>
<dbReference type="OrthoDB" id="6253194at2759"/>
<dbReference type="Gene3D" id="3.30.710.10">
    <property type="entry name" value="Potassium Channel Kv1.1, Chain A"/>
    <property type="match status" value="1"/>
</dbReference>
<evidence type="ECO:0000313" key="5">
    <source>
        <dbReference type="Proteomes" id="UP000019149"/>
    </source>
</evidence>
<dbReference type="SUPFAM" id="SSF54695">
    <property type="entry name" value="POZ domain"/>
    <property type="match status" value="1"/>
</dbReference>
<dbReference type="STRING" id="6210.W6UUA4"/>
<feature type="region of interest" description="Disordered" evidence="3">
    <location>
        <begin position="1"/>
        <end position="31"/>
    </location>
</feature>
<keyword evidence="2" id="KW-0677">Repeat</keyword>
<dbReference type="KEGG" id="egl:EGR_08186"/>
<evidence type="ECO:0000256" key="2">
    <source>
        <dbReference type="ARBA" id="ARBA00022737"/>
    </source>
</evidence>
<dbReference type="PANTHER" id="PTHR24412">
    <property type="entry name" value="KELCH PROTEIN"/>
    <property type="match status" value="1"/>
</dbReference>
<dbReference type="SMART" id="SM00612">
    <property type="entry name" value="Kelch"/>
    <property type="match status" value="2"/>
</dbReference>
<protein>
    <submittedName>
        <fullName evidence="4">Uncharacterized protein</fullName>
    </submittedName>
</protein>
<dbReference type="InterPro" id="IPR006652">
    <property type="entry name" value="Kelch_1"/>
</dbReference>
<dbReference type="Gene3D" id="2.120.10.80">
    <property type="entry name" value="Kelch-type beta propeller"/>
    <property type="match status" value="1"/>
</dbReference>
<reference evidence="4 5" key="1">
    <citation type="journal article" date="2013" name="Nat. Genet.">
        <title>The genome of the hydatid tapeworm Echinococcus granulosus.</title>
        <authorList>
            <person name="Zheng H."/>
            <person name="Zhang W."/>
            <person name="Zhang L."/>
            <person name="Zhang Z."/>
            <person name="Li J."/>
            <person name="Lu G."/>
            <person name="Zhu Y."/>
            <person name="Wang Y."/>
            <person name="Huang Y."/>
            <person name="Liu J."/>
            <person name="Kang H."/>
            <person name="Chen J."/>
            <person name="Wang L."/>
            <person name="Chen A."/>
            <person name="Yu S."/>
            <person name="Gao Z."/>
            <person name="Jin L."/>
            <person name="Gu W."/>
            <person name="Wang Z."/>
            <person name="Zhao L."/>
            <person name="Shi B."/>
            <person name="Wen H."/>
            <person name="Lin R."/>
            <person name="Jones M.K."/>
            <person name="Brejova B."/>
            <person name="Vinar T."/>
            <person name="Zhao G."/>
            <person name="McManus D.P."/>
            <person name="Chen Z."/>
            <person name="Zhou Y."/>
            <person name="Wang S."/>
        </authorList>
    </citation>
    <scope>NUCLEOTIDE SEQUENCE [LARGE SCALE GENOMIC DNA]</scope>
</reference>
<comment type="caution">
    <text evidence="4">The sequence shown here is derived from an EMBL/GenBank/DDBJ whole genome shotgun (WGS) entry which is preliminary data.</text>
</comment>